<keyword evidence="2" id="KW-1185">Reference proteome</keyword>
<comment type="caution">
    <text evidence="1">The sequence shown here is derived from an EMBL/GenBank/DDBJ whole genome shotgun (WGS) entry which is preliminary data.</text>
</comment>
<name>A0ACC2N7E9_9HYME</name>
<sequence length="206" mass="23159">MASVMRGQFAGWSSGFQASSFRGCAVGVKQHHQQVHHHRPANNNTIVSSPIFTAVAYPCNPSLEDELSRLFADFRSSHIAKQSEHGNEVWNEFKTNGLDTEYVPDTENFCLTPNNKKKNKKPLPSECVFCKNNGEDQKIYKDHLLKDIDGRILCPILRKYTCPICGASGDDSHTIKYCPKNKHPQPLASMNALKSLRNSTGRRRSK</sequence>
<evidence type="ECO:0000313" key="2">
    <source>
        <dbReference type="Proteomes" id="UP001239111"/>
    </source>
</evidence>
<dbReference type="EMBL" id="CM056744">
    <property type="protein sequence ID" value="KAJ8667100.1"/>
    <property type="molecule type" value="Genomic_DNA"/>
</dbReference>
<dbReference type="Proteomes" id="UP001239111">
    <property type="component" value="Chromosome 4"/>
</dbReference>
<gene>
    <name evidence="1" type="ORF">QAD02_008762</name>
</gene>
<organism evidence="1 2">
    <name type="scientific">Eretmocerus hayati</name>
    <dbReference type="NCBI Taxonomy" id="131215"/>
    <lineage>
        <taxon>Eukaryota</taxon>
        <taxon>Metazoa</taxon>
        <taxon>Ecdysozoa</taxon>
        <taxon>Arthropoda</taxon>
        <taxon>Hexapoda</taxon>
        <taxon>Insecta</taxon>
        <taxon>Pterygota</taxon>
        <taxon>Neoptera</taxon>
        <taxon>Endopterygota</taxon>
        <taxon>Hymenoptera</taxon>
        <taxon>Apocrita</taxon>
        <taxon>Proctotrupomorpha</taxon>
        <taxon>Chalcidoidea</taxon>
        <taxon>Aphelinidae</taxon>
        <taxon>Aphelininae</taxon>
        <taxon>Eretmocerus</taxon>
    </lineage>
</organism>
<proteinExistence type="predicted"/>
<protein>
    <submittedName>
        <fullName evidence="1">Uncharacterized protein</fullName>
    </submittedName>
</protein>
<reference evidence="1" key="1">
    <citation type="submission" date="2023-04" db="EMBL/GenBank/DDBJ databases">
        <title>A chromosome-level genome assembly of the parasitoid wasp Eretmocerus hayati.</title>
        <authorList>
            <person name="Zhong Y."/>
            <person name="Liu S."/>
            <person name="Liu Y."/>
        </authorList>
    </citation>
    <scope>NUCLEOTIDE SEQUENCE</scope>
    <source>
        <strain evidence="1">ZJU_SS_LIU_2023</strain>
    </source>
</reference>
<evidence type="ECO:0000313" key="1">
    <source>
        <dbReference type="EMBL" id="KAJ8667100.1"/>
    </source>
</evidence>
<accession>A0ACC2N7E9</accession>